<evidence type="ECO:0000313" key="2">
    <source>
        <dbReference type="EMBL" id="CDI40899.1"/>
    </source>
</evidence>
<dbReference type="HOGENOM" id="CLU_3012775_0_0_9"/>
<gene>
    <name evidence="2" type="ordered locus">TEPIRE1_2132</name>
</gene>
<name>U4Q9A5_TEPAE</name>
<keyword evidence="1" id="KW-0472">Membrane</keyword>
<keyword evidence="3" id="KW-1185">Reference proteome</keyword>
<protein>
    <submittedName>
        <fullName evidence="2">Uncharacterized protein</fullName>
    </submittedName>
</protein>
<dbReference type="AlphaFoldDB" id="U4Q9A5"/>
<accession>U4Q9A5</accession>
<evidence type="ECO:0000256" key="1">
    <source>
        <dbReference type="SAM" id="Phobius"/>
    </source>
</evidence>
<dbReference type="KEGG" id="tae:TepiRe1_2132"/>
<organism evidence="2 3">
    <name type="scientific">Tepidanaerobacter acetatoxydans (strain DSM 21804 / JCM 16047 / Re1)</name>
    <dbReference type="NCBI Taxonomy" id="1209989"/>
    <lineage>
        <taxon>Bacteria</taxon>
        <taxon>Bacillati</taxon>
        <taxon>Bacillota</taxon>
        <taxon>Clostridia</taxon>
        <taxon>Thermosediminibacterales</taxon>
        <taxon>Tepidanaerobacteraceae</taxon>
        <taxon>Tepidanaerobacter</taxon>
    </lineage>
</organism>
<dbReference type="EMBL" id="HF563609">
    <property type="protein sequence ID" value="CDI40899.1"/>
    <property type="molecule type" value="Genomic_DNA"/>
</dbReference>
<feature type="transmembrane region" description="Helical" evidence="1">
    <location>
        <begin position="20"/>
        <end position="46"/>
    </location>
</feature>
<sequence>MKKRGKINVLIEYINIYNYIVNILFTIIYICLIFLGSICSKVYIYYVVAVADRPQV</sequence>
<dbReference type="Proteomes" id="UP000010802">
    <property type="component" value="Chromosome"/>
</dbReference>
<reference evidence="3" key="1">
    <citation type="journal article" date="2013" name="Genome Announc.">
        <title>First genome sequence of a syntrophic acetate-oxidizing bacterium, Tepidanaerobacter acetatoxydans strain Re1.</title>
        <authorList>
            <person name="Manzoor S."/>
            <person name="Bongcam-Rudloff E."/>
            <person name="Schnurer A."/>
            <person name="Muller B."/>
        </authorList>
    </citation>
    <scope>NUCLEOTIDE SEQUENCE [LARGE SCALE GENOMIC DNA]</scope>
    <source>
        <strain evidence="3">Re1</strain>
    </source>
</reference>
<proteinExistence type="predicted"/>
<evidence type="ECO:0000313" key="3">
    <source>
        <dbReference type="Proteomes" id="UP000010802"/>
    </source>
</evidence>
<keyword evidence="1" id="KW-0812">Transmembrane</keyword>
<keyword evidence="1" id="KW-1133">Transmembrane helix</keyword>